<keyword evidence="2" id="KW-0732">Signal</keyword>
<dbReference type="STRING" id="207559.Dde_0400"/>
<dbReference type="EMBL" id="CP000112">
    <property type="protein sequence ID" value="ABB37201.1"/>
    <property type="molecule type" value="Genomic_DNA"/>
</dbReference>
<dbReference type="KEGG" id="dde:Dde_0400"/>
<feature type="chain" id="PRO_5001442161" evidence="2">
    <location>
        <begin position="27"/>
        <end position="494"/>
    </location>
</feature>
<evidence type="ECO:0000256" key="2">
    <source>
        <dbReference type="RuleBase" id="RU362097"/>
    </source>
</evidence>
<keyword evidence="2" id="KW-0564">Palmitate</keyword>
<dbReference type="RefSeq" id="WP_011366536.1">
    <property type="nucleotide sequence ID" value="NC_007519.1"/>
</dbReference>
<comment type="similarity">
    <text evidence="1 2">Belongs to the outer membrane factor (OMF) (TC 1.B.17) family.</text>
</comment>
<dbReference type="AlphaFoldDB" id="Q316E5"/>
<dbReference type="NCBIfam" id="TIGR01845">
    <property type="entry name" value="outer_NodT"/>
    <property type="match status" value="1"/>
</dbReference>
<keyword evidence="2" id="KW-0812">Transmembrane</keyword>
<dbReference type="HOGENOM" id="CLU_012817_13_0_7"/>
<keyword evidence="2" id="KW-1134">Transmembrane beta strand</keyword>
<keyword evidence="2 3" id="KW-0449">Lipoprotein</keyword>
<evidence type="ECO:0000313" key="3">
    <source>
        <dbReference type="EMBL" id="ABB37201.1"/>
    </source>
</evidence>
<proteinExistence type="inferred from homology"/>
<dbReference type="eggNOG" id="COG1538">
    <property type="taxonomic scope" value="Bacteria"/>
</dbReference>
<gene>
    <name evidence="3" type="ordered locus">Dde_0400</name>
</gene>
<feature type="signal peptide" evidence="2">
    <location>
        <begin position="1"/>
        <end position="26"/>
    </location>
</feature>
<dbReference type="PROSITE" id="PS51257">
    <property type="entry name" value="PROKAR_LIPOPROTEIN"/>
    <property type="match status" value="1"/>
</dbReference>
<evidence type="ECO:0000313" key="4">
    <source>
        <dbReference type="Proteomes" id="UP000002710"/>
    </source>
</evidence>
<protein>
    <submittedName>
        <fullName evidence="3">RND efflux system, outer membrane lipoprotein, NodT family</fullName>
    </submittedName>
</protein>
<dbReference type="GO" id="GO:0005886">
    <property type="term" value="C:plasma membrane"/>
    <property type="evidence" value="ECO:0007669"/>
    <property type="project" value="UniProtKB-SubCell"/>
</dbReference>
<dbReference type="Gene3D" id="1.20.1600.10">
    <property type="entry name" value="Outer membrane efflux proteins (OEP)"/>
    <property type="match status" value="1"/>
</dbReference>
<name>Q316E5_OLEA2</name>
<dbReference type="Pfam" id="PF02321">
    <property type="entry name" value="OEP"/>
    <property type="match status" value="2"/>
</dbReference>
<dbReference type="Gene3D" id="2.20.200.10">
    <property type="entry name" value="Outer membrane efflux proteins (OEP)"/>
    <property type="match status" value="1"/>
</dbReference>
<comment type="subcellular location">
    <subcellularLocation>
        <location evidence="2">Cell membrane</location>
        <topology evidence="2">Lipid-anchor</topology>
    </subcellularLocation>
</comment>
<dbReference type="SUPFAM" id="SSF56954">
    <property type="entry name" value="Outer membrane efflux proteins (OEP)"/>
    <property type="match status" value="1"/>
</dbReference>
<keyword evidence="4" id="KW-1185">Reference proteome</keyword>
<sequence>MTHNKAYATPRRNGLLASALLTIVFAGGCAVGPDYTAPELDSPAAWRTEDVSGLRQTRNATTALSQWWKVLEDPMLDSLMQRAVTGNLDLKEARARVRAARARLGISEADLYPTLDASGSLSTGQQSENAGYDGKERDLYKAGFDAGWEIDIFGGTRRAVEAAGAELEASEADLRDVYVSMLAEIASTYVDVRTYQTRLSVAQANLEEQKETYEIVASRYDSGLSDALGVQQARYSLESTRAEIPALQSKLDAAINRLALLLGQQPDTLHAELITRRPIPMPPVSVAVGIPADALRNRPDIRMAERTLAARTAEVGVATAELYPKFRLVGSIGLESFAQSSLFESGSQVYSFGPGISWPIFRAGAIRRNIDVAEAVQEQYLHRYQHTVLAALNEAQTAMTDYAKEQNRRDALQAATLAAREALELAQDKYLNGLVDFSDVLEARRSLLSYEDQLAVSKGAVVDSLVRIYKSMGGGWQTMEALQQTAQDAGSSQR</sequence>
<keyword evidence="2" id="KW-0472">Membrane</keyword>
<dbReference type="PANTHER" id="PTHR30203">
    <property type="entry name" value="OUTER MEMBRANE CATION EFFLUX PROTEIN"/>
    <property type="match status" value="1"/>
</dbReference>
<dbReference type="Proteomes" id="UP000002710">
    <property type="component" value="Chromosome"/>
</dbReference>
<dbReference type="InterPro" id="IPR010131">
    <property type="entry name" value="MdtP/NodT-like"/>
</dbReference>
<evidence type="ECO:0000256" key="1">
    <source>
        <dbReference type="ARBA" id="ARBA00007613"/>
    </source>
</evidence>
<accession>Q316E5</accession>
<dbReference type="GO" id="GO:0015562">
    <property type="term" value="F:efflux transmembrane transporter activity"/>
    <property type="evidence" value="ECO:0007669"/>
    <property type="project" value="InterPro"/>
</dbReference>
<reference evidence="3 4" key="1">
    <citation type="journal article" date="2011" name="J. Bacteriol.">
        <title>Complete genome sequence and updated annotation of Desulfovibrio alaskensis G20.</title>
        <authorList>
            <person name="Hauser L.J."/>
            <person name="Land M.L."/>
            <person name="Brown S.D."/>
            <person name="Larimer F."/>
            <person name="Keller K.L."/>
            <person name="Rapp-Giles B.J."/>
            <person name="Price M.N."/>
            <person name="Lin M."/>
            <person name="Bruce D.C."/>
            <person name="Detter J.C."/>
            <person name="Tapia R."/>
            <person name="Han C.S."/>
            <person name="Goodwin L.A."/>
            <person name="Cheng J.F."/>
            <person name="Pitluck S."/>
            <person name="Copeland A."/>
            <person name="Lucas S."/>
            <person name="Nolan M."/>
            <person name="Lapidus A.L."/>
            <person name="Palumbo A.V."/>
            <person name="Wall J.D."/>
        </authorList>
    </citation>
    <scope>NUCLEOTIDE SEQUENCE [LARGE SCALE GENOMIC DNA]</scope>
    <source>
        <strain evidence="4">ATCC BAA 1058 / DSM 17464 / G20</strain>
    </source>
</reference>
<dbReference type="InterPro" id="IPR003423">
    <property type="entry name" value="OMP_efflux"/>
</dbReference>
<organism evidence="3 4">
    <name type="scientific">Oleidesulfovibrio alaskensis (strain ATCC BAA-1058 / DSM 17464 / G20)</name>
    <name type="common">Desulfovibrio alaskensis</name>
    <dbReference type="NCBI Taxonomy" id="207559"/>
    <lineage>
        <taxon>Bacteria</taxon>
        <taxon>Pseudomonadati</taxon>
        <taxon>Thermodesulfobacteriota</taxon>
        <taxon>Desulfovibrionia</taxon>
        <taxon>Desulfovibrionales</taxon>
        <taxon>Desulfovibrionaceae</taxon>
        <taxon>Oleidesulfovibrio</taxon>
    </lineage>
</organism>